<dbReference type="GO" id="GO:0005524">
    <property type="term" value="F:ATP binding"/>
    <property type="evidence" value="ECO:0007669"/>
    <property type="project" value="InterPro"/>
</dbReference>
<sequence length="375" mass="41887">MTYAAEVEAYTRLENSDAKDCAPKSYGAWKDPLGGTGSPRYLIRLEYLQGQTLAEILPGLSSDDREDIRKLLDACVDKIHAARVSHGNIRRNNIIVAEGRKRVWLVGFGHAGVAGIARLQKWYRKVDIDKMRVSSIFDAANTAEATSNAFILLDNPPDEEMMDDMLLDLLGKMGLPKEEVLTSILDRVWRPSCRLALTVATMLGHHGRRNESVRLLLHCIQDHESRAPPDDVMEMKGEVARHAASWERDMNRTPQCEFRSASTLYKAAADYAARHDGSVWLELRMEWARLLSARGWHAQAVDVCVMTVDGLGHRSPCVDDDSTTAVDGLTAMLEGLTCAEERRVRAQAEMALRQLQAITGQAEDMEPSAKRVRFS</sequence>
<organism evidence="2 3">
    <name type="scientific">Botryosphaeria parva (strain UCR-NP2)</name>
    <name type="common">Grapevine canker fungus</name>
    <name type="synonym">Neofusicoccum parvum</name>
    <dbReference type="NCBI Taxonomy" id="1287680"/>
    <lineage>
        <taxon>Eukaryota</taxon>
        <taxon>Fungi</taxon>
        <taxon>Dikarya</taxon>
        <taxon>Ascomycota</taxon>
        <taxon>Pezizomycotina</taxon>
        <taxon>Dothideomycetes</taxon>
        <taxon>Dothideomycetes incertae sedis</taxon>
        <taxon>Botryosphaeriales</taxon>
        <taxon>Botryosphaeriaceae</taxon>
        <taxon>Neofusicoccum</taxon>
    </lineage>
</organism>
<dbReference type="EMBL" id="KB915859">
    <property type="protein sequence ID" value="EOD51433.1"/>
    <property type="molecule type" value="Genomic_DNA"/>
</dbReference>
<dbReference type="KEGG" id="npa:UCRNP2_1780"/>
<dbReference type="HOGENOM" id="CLU_737685_0_0_1"/>
<name>R1EUH3_BOTPV</name>
<feature type="domain" description="Protein kinase" evidence="1">
    <location>
        <begin position="1"/>
        <end position="245"/>
    </location>
</feature>
<accession>R1EUH3</accession>
<gene>
    <name evidence="2" type="ORF">UCRNP2_1780</name>
</gene>
<dbReference type="OrthoDB" id="3250044at2759"/>
<dbReference type="PROSITE" id="PS50011">
    <property type="entry name" value="PROTEIN_KINASE_DOM"/>
    <property type="match status" value="1"/>
</dbReference>
<reference evidence="3" key="1">
    <citation type="journal article" date="2013" name="Genome Announc.">
        <title>Draft genome sequence of Neofusicoccum parvum isolate UCR-NP2, a fungal vascular pathogen associated with grapevine cankers.</title>
        <authorList>
            <person name="Blanco-Ulate B."/>
            <person name="Rolshausen P."/>
            <person name="Cantu D."/>
        </authorList>
    </citation>
    <scope>NUCLEOTIDE SEQUENCE [LARGE SCALE GENOMIC DNA]</scope>
    <source>
        <strain evidence="3">UCR-NP2</strain>
    </source>
</reference>
<evidence type="ECO:0000313" key="3">
    <source>
        <dbReference type="Proteomes" id="UP000013521"/>
    </source>
</evidence>
<evidence type="ECO:0000259" key="1">
    <source>
        <dbReference type="PROSITE" id="PS50011"/>
    </source>
</evidence>
<dbReference type="InterPro" id="IPR000719">
    <property type="entry name" value="Prot_kinase_dom"/>
</dbReference>
<dbReference type="Proteomes" id="UP000013521">
    <property type="component" value="Unassembled WGS sequence"/>
</dbReference>
<dbReference type="InterPro" id="IPR011009">
    <property type="entry name" value="Kinase-like_dom_sf"/>
</dbReference>
<dbReference type="AlphaFoldDB" id="R1EUH3"/>
<evidence type="ECO:0000313" key="2">
    <source>
        <dbReference type="EMBL" id="EOD51433.1"/>
    </source>
</evidence>
<protein>
    <recommendedName>
        <fullName evidence="1">Protein kinase domain-containing protein</fullName>
    </recommendedName>
</protein>
<proteinExistence type="predicted"/>
<dbReference type="SUPFAM" id="SSF56112">
    <property type="entry name" value="Protein kinase-like (PK-like)"/>
    <property type="match status" value="1"/>
</dbReference>
<dbReference type="GO" id="GO:0004672">
    <property type="term" value="F:protein kinase activity"/>
    <property type="evidence" value="ECO:0007669"/>
    <property type="project" value="InterPro"/>
</dbReference>